<evidence type="ECO:0000256" key="1">
    <source>
        <dbReference type="ARBA" id="ARBA00022723"/>
    </source>
</evidence>
<evidence type="ECO:0008006" key="9">
    <source>
        <dbReference type="Google" id="ProtNLM"/>
    </source>
</evidence>
<dbReference type="OMA" id="GVHREWT"/>
<dbReference type="PANTHER" id="PTHR42909">
    <property type="entry name" value="ZGC:136858"/>
    <property type="match status" value="1"/>
</dbReference>
<dbReference type="InParanoid" id="B3RI88"/>
<sequence>TLIDINPEINRALQGNYPVVALESTIITHGMPYPTNLQVAKEVEKIIRDNKVQPATIGVIDGRIKIGLTEGEIEHLAKSSNTIKIARRDLSIATAKQLSGGTTVSATMLLAHYAGIKVFVTGGIGGVHRGGELSMDISADLLELGKIPVMVVCAGVKSILDIGLTLEYLETNGVTVMTLGNDSNFPGFFTAESGYKSPHTVSSPKEAALVFDASKRLGISSGMIVAVPIPKNASASGELVNSTIHTVLANSKSEGITGKSVTPYILQNVNLLTKGESLKANIELIKNNAKVGSHIASEYTSLQSEKSQVNKSKININKYIIYIYYSIMYIYKSISCAFGWIISSQIS</sequence>
<keyword evidence="5" id="KW-0326">Glycosidase</keyword>
<dbReference type="GO" id="GO:0046872">
    <property type="term" value="F:metal ion binding"/>
    <property type="evidence" value="ECO:0007669"/>
    <property type="project" value="UniProtKB-KW"/>
</dbReference>
<reference evidence="7 8" key="1">
    <citation type="journal article" date="2008" name="Nature">
        <title>The Trichoplax genome and the nature of placozoans.</title>
        <authorList>
            <person name="Srivastava M."/>
            <person name="Begovic E."/>
            <person name="Chapman J."/>
            <person name="Putnam N.H."/>
            <person name="Hellsten U."/>
            <person name="Kawashima T."/>
            <person name="Kuo A."/>
            <person name="Mitros T."/>
            <person name="Salamov A."/>
            <person name="Carpenter M.L."/>
            <person name="Signorovitch A.Y."/>
            <person name="Moreno M.A."/>
            <person name="Kamm K."/>
            <person name="Grimwood J."/>
            <person name="Schmutz J."/>
            <person name="Shapiro H."/>
            <person name="Grigoriev I.V."/>
            <person name="Buss L.W."/>
            <person name="Schierwater B."/>
            <person name="Dellaporta S.L."/>
            <person name="Rokhsar D.S."/>
        </authorList>
    </citation>
    <scope>NUCLEOTIDE SEQUENCE [LARGE SCALE GENOMIC DNA]</scope>
    <source>
        <strain evidence="7 8">Grell-BS-1999</strain>
    </source>
</reference>
<dbReference type="GO" id="GO:0004730">
    <property type="term" value="F:pseudouridylate synthase activity"/>
    <property type="evidence" value="ECO:0000318"/>
    <property type="project" value="GO_Central"/>
</dbReference>
<dbReference type="Gene3D" id="3.40.1790.10">
    <property type="entry name" value="Indigoidine synthase domain"/>
    <property type="match status" value="1"/>
</dbReference>
<dbReference type="KEGG" id="tad:TRIADDRAFT_19938"/>
<keyword evidence="4" id="KW-0456">Lyase</keyword>
<dbReference type="PANTHER" id="PTHR42909:SF1">
    <property type="entry name" value="CARBOHYDRATE KINASE PFKB DOMAIN-CONTAINING PROTEIN"/>
    <property type="match status" value="1"/>
</dbReference>
<dbReference type="Proteomes" id="UP000009022">
    <property type="component" value="Unassembled WGS sequence"/>
</dbReference>
<dbReference type="InterPro" id="IPR007342">
    <property type="entry name" value="PsuG"/>
</dbReference>
<proteinExistence type="inferred from homology"/>
<dbReference type="GO" id="GO:0016798">
    <property type="term" value="F:hydrolase activity, acting on glycosyl bonds"/>
    <property type="evidence" value="ECO:0007669"/>
    <property type="project" value="UniProtKB-KW"/>
</dbReference>
<feature type="transmembrane region" description="Helical" evidence="6">
    <location>
        <begin position="319"/>
        <end position="342"/>
    </location>
</feature>
<dbReference type="RefSeq" id="XP_002108912.1">
    <property type="nucleotide sequence ID" value="XM_002108876.1"/>
</dbReference>
<dbReference type="HAMAP" id="MF_01876">
    <property type="entry name" value="PsiMP_glycosidase"/>
    <property type="match status" value="1"/>
</dbReference>
<dbReference type="EMBL" id="DS985241">
    <property type="protein sequence ID" value="EDV29710.1"/>
    <property type="molecule type" value="Genomic_DNA"/>
</dbReference>
<feature type="non-terminal residue" evidence="7">
    <location>
        <position position="1"/>
    </location>
</feature>
<gene>
    <name evidence="7" type="ORF">TRIADDRAFT_19938</name>
</gene>
<dbReference type="SUPFAM" id="SSF110581">
    <property type="entry name" value="Indigoidine synthase A-like"/>
    <property type="match status" value="1"/>
</dbReference>
<evidence type="ECO:0000313" key="8">
    <source>
        <dbReference type="Proteomes" id="UP000009022"/>
    </source>
</evidence>
<dbReference type="Pfam" id="PF04227">
    <property type="entry name" value="Indigoidine_A"/>
    <property type="match status" value="1"/>
</dbReference>
<keyword evidence="2" id="KW-0378">Hydrolase</keyword>
<dbReference type="InterPro" id="IPR022830">
    <property type="entry name" value="Indigdn_synthA-like"/>
</dbReference>
<protein>
    <recommendedName>
        <fullName evidence="9">Pseudouridine-5'-phosphate glycosidase</fullName>
    </recommendedName>
</protein>
<evidence type="ECO:0000256" key="2">
    <source>
        <dbReference type="ARBA" id="ARBA00022801"/>
    </source>
</evidence>
<accession>B3RI88</accession>
<evidence type="ECO:0000256" key="3">
    <source>
        <dbReference type="ARBA" id="ARBA00023211"/>
    </source>
</evidence>
<dbReference type="GO" id="GO:0005737">
    <property type="term" value="C:cytoplasm"/>
    <property type="evidence" value="ECO:0000318"/>
    <property type="project" value="GO_Central"/>
</dbReference>
<keyword evidence="8" id="KW-1185">Reference proteome</keyword>
<organism evidence="7 8">
    <name type="scientific">Trichoplax adhaerens</name>
    <name type="common">Trichoplax reptans</name>
    <dbReference type="NCBI Taxonomy" id="10228"/>
    <lineage>
        <taxon>Eukaryota</taxon>
        <taxon>Metazoa</taxon>
        <taxon>Placozoa</taxon>
        <taxon>Uniplacotomia</taxon>
        <taxon>Trichoplacea</taxon>
        <taxon>Trichoplacidae</taxon>
        <taxon>Trichoplax</taxon>
    </lineage>
</organism>
<dbReference type="CTD" id="6749393"/>
<keyword evidence="6" id="KW-1133">Transmembrane helix</keyword>
<keyword evidence="6" id="KW-0472">Membrane</keyword>
<evidence type="ECO:0000313" key="7">
    <source>
        <dbReference type="EMBL" id="EDV29710.1"/>
    </source>
</evidence>
<evidence type="ECO:0000256" key="5">
    <source>
        <dbReference type="ARBA" id="ARBA00023295"/>
    </source>
</evidence>
<keyword evidence="6" id="KW-0812">Transmembrane</keyword>
<dbReference type="HOGENOM" id="CLU_012201_0_1_1"/>
<name>B3RI88_TRIAD</name>
<dbReference type="GeneID" id="6749393"/>
<evidence type="ECO:0000256" key="4">
    <source>
        <dbReference type="ARBA" id="ARBA00023239"/>
    </source>
</evidence>
<dbReference type="PhylomeDB" id="B3RI88"/>
<dbReference type="eggNOG" id="KOG3009">
    <property type="taxonomic scope" value="Eukaryota"/>
</dbReference>
<dbReference type="AlphaFoldDB" id="B3RI88"/>
<dbReference type="STRING" id="10228.B3RI88"/>
<keyword evidence="1" id="KW-0479">Metal-binding</keyword>
<evidence type="ECO:0000256" key="6">
    <source>
        <dbReference type="SAM" id="Phobius"/>
    </source>
</evidence>
<keyword evidence="3" id="KW-0464">Manganese</keyword>
<dbReference type="OrthoDB" id="198885at2759"/>